<evidence type="ECO:0000256" key="1">
    <source>
        <dbReference type="SAM" id="Phobius"/>
    </source>
</evidence>
<keyword evidence="3" id="KW-1185">Reference proteome</keyword>
<feature type="transmembrane region" description="Helical" evidence="1">
    <location>
        <begin position="148"/>
        <end position="169"/>
    </location>
</feature>
<organism evidence="2 3">
    <name type="scientific">Flectobacillus rivi</name>
    <dbReference type="NCBI Taxonomy" id="2984209"/>
    <lineage>
        <taxon>Bacteria</taxon>
        <taxon>Pseudomonadati</taxon>
        <taxon>Bacteroidota</taxon>
        <taxon>Cytophagia</taxon>
        <taxon>Cytophagales</taxon>
        <taxon>Flectobacillaceae</taxon>
        <taxon>Flectobacillus</taxon>
    </lineage>
</organism>
<dbReference type="Proteomes" id="UP001225761">
    <property type="component" value="Unassembled WGS sequence"/>
</dbReference>
<protein>
    <recommendedName>
        <fullName evidence="4">DUF4306 domain-containing protein</fullName>
    </recommendedName>
</protein>
<dbReference type="EMBL" id="JASHIE010000027">
    <property type="protein sequence ID" value="MDI9877757.1"/>
    <property type="molecule type" value="Genomic_DNA"/>
</dbReference>
<evidence type="ECO:0000313" key="3">
    <source>
        <dbReference type="Proteomes" id="UP001225761"/>
    </source>
</evidence>
<sequence length="179" mass="21029">MTTRPNIHIVIGIVFLILTWLFVGLYRDDEFYESSLFTKYRPTFKVNFYSPIGMQDLKIEDLPTDKKIEEIAFQEFVIERHIQSNSTARLWYVPLILIQLTLTFFISGILKNQRALVYKRWHLSTHFATCLIITSIGLGFILRFDNLLSTIIGGLLILTINYLILLLLTKRWGEKRKNK</sequence>
<reference evidence="2 3" key="1">
    <citation type="submission" date="2023-05" db="EMBL/GenBank/DDBJ databases">
        <title>Novel species of genus Flectobacillus isolated from stream in China.</title>
        <authorList>
            <person name="Lu H."/>
        </authorList>
    </citation>
    <scope>NUCLEOTIDE SEQUENCE [LARGE SCALE GENOMIC DNA]</scope>
    <source>
        <strain evidence="2 3">LFS242W</strain>
    </source>
</reference>
<keyword evidence="1" id="KW-1133">Transmembrane helix</keyword>
<feature type="transmembrane region" description="Helical" evidence="1">
    <location>
        <begin position="122"/>
        <end position="142"/>
    </location>
</feature>
<keyword evidence="1" id="KW-0472">Membrane</keyword>
<evidence type="ECO:0008006" key="4">
    <source>
        <dbReference type="Google" id="ProtNLM"/>
    </source>
</evidence>
<feature type="transmembrane region" description="Helical" evidence="1">
    <location>
        <begin position="7"/>
        <end position="26"/>
    </location>
</feature>
<evidence type="ECO:0000313" key="2">
    <source>
        <dbReference type="EMBL" id="MDI9877757.1"/>
    </source>
</evidence>
<proteinExistence type="predicted"/>
<comment type="caution">
    <text evidence="2">The sequence shown here is derived from an EMBL/GenBank/DDBJ whole genome shotgun (WGS) entry which is preliminary data.</text>
</comment>
<gene>
    <name evidence="2" type="ORF">QM481_24655</name>
</gene>
<accession>A0ABT6Z9E4</accession>
<feature type="transmembrane region" description="Helical" evidence="1">
    <location>
        <begin position="90"/>
        <end position="110"/>
    </location>
</feature>
<name>A0ABT6Z9E4_9BACT</name>
<dbReference type="RefSeq" id="WP_283383770.1">
    <property type="nucleotide sequence ID" value="NZ_JASHIE010000027.1"/>
</dbReference>
<keyword evidence="1" id="KW-0812">Transmembrane</keyword>